<feature type="region of interest" description="Disordered" evidence="1">
    <location>
        <begin position="121"/>
        <end position="144"/>
    </location>
</feature>
<dbReference type="EMBL" id="MU005573">
    <property type="protein sequence ID" value="KAF2688672.1"/>
    <property type="molecule type" value="Genomic_DNA"/>
</dbReference>
<reference evidence="2" key="1">
    <citation type="journal article" date="2020" name="Stud. Mycol.">
        <title>101 Dothideomycetes genomes: a test case for predicting lifestyles and emergence of pathogens.</title>
        <authorList>
            <person name="Haridas S."/>
            <person name="Albert R."/>
            <person name="Binder M."/>
            <person name="Bloem J."/>
            <person name="Labutti K."/>
            <person name="Salamov A."/>
            <person name="Andreopoulos B."/>
            <person name="Baker S."/>
            <person name="Barry K."/>
            <person name="Bills G."/>
            <person name="Bluhm B."/>
            <person name="Cannon C."/>
            <person name="Castanera R."/>
            <person name="Culley D."/>
            <person name="Daum C."/>
            <person name="Ezra D."/>
            <person name="Gonzalez J."/>
            <person name="Henrissat B."/>
            <person name="Kuo A."/>
            <person name="Liang C."/>
            <person name="Lipzen A."/>
            <person name="Lutzoni F."/>
            <person name="Magnuson J."/>
            <person name="Mondo S."/>
            <person name="Nolan M."/>
            <person name="Ohm R."/>
            <person name="Pangilinan J."/>
            <person name="Park H.-J."/>
            <person name="Ramirez L."/>
            <person name="Alfaro M."/>
            <person name="Sun H."/>
            <person name="Tritt A."/>
            <person name="Yoshinaga Y."/>
            <person name="Zwiers L.-H."/>
            <person name="Turgeon B."/>
            <person name="Goodwin S."/>
            <person name="Spatafora J."/>
            <person name="Crous P."/>
            <person name="Grigoriev I."/>
        </authorList>
    </citation>
    <scope>NUCLEOTIDE SEQUENCE</scope>
    <source>
        <strain evidence="2">CBS 122367</strain>
    </source>
</reference>
<name>A0A6G1JDQ3_9PLEO</name>
<dbReference type="Proteomes" id="UP000799291">
    <property type="component" value="Unassembled WGS sequence"/>
</dbReference>
<evidence type="ECO:0000313" key="2">
    <source>
        <dbReference type="EMBL" id="KAF2688672.1"/>
    </source>
</evidence>
<keyword evidence="3" id="KW-1185">Reference proteome</keyword>
<gene>
    <name evidence="2" type="ORF">K458DRAFT_484647</name>
</gene>
<dbReference type="AlphaFoldDB" id="A0A6G1JDQ3"/>
<proteinExistence type="predicted"/>
<organism evidence="2 3">
    <name type="scientific">Lentithecium fluviatile CBS 122367</name>
    <dbReference type="NCBI Taxonomy" id="1168545"/>
    <lineage>
        <taxon>Eukaryota</taxon>
        <taxon>Fungi</taxon>
        <taxon>Dikarya</taxon>
        <taxon>Ascomycota</taxon>
        <taxon>Pezizomycotina</taxon>
        <taxon>Dothideomycetes</taxon>
        <taxon>Pleosporomycetidae</taxon>
        <taxon>Pleosporales</taxon>
        <taxon>Massarineae</taxon>
        <taxon>Lentitheciaceae</taxon>
        <taxon>Lentithecium</taxon>
    </lineage>
</organism>
<accession>A0A6G1JDQ3</accession>
<evidence type="ECO:0000256" key="1">
    <source>
        <dbReference type="SAM" id="MobiDB-lite"/>
    </source>
</evidence>
<sequence>MHLCTSRLPLQPTQRQFAFRTTALARPPGGALPMLRCRNFGRSSPWCWPLSALEMHQERNSAAVIGPEILGGRVAQRSAGEPAPVVVDVSSAERCVRLLATDKSSHPRSVLAASPVLSLSRRTGGGAATQSTKWQGECRNRPESHELARQSTAGELACISMSHENMLPLSPDNPPRRYRYLPALQNGCGGYSRPFRRHGATEQLQRGGGALLRCSPAVKSAICRLISCT</sequence>
<evidence type="ECO:0000313" key="3">
    <source>
        <dbReference type="Proteomes" id="UP000799291"/>
    </source>
</evidence>
<protein>
    <submittedName>
        <fullName evidence="2">Uncharacterized protein</fullName>
    </submittedName>
</protein>